<accession>A0AAV0EUX7</accession>
<keyword evidence="4" id="KW-1185">Reference proteome</keyword>
<name>A0AAV0EUX7_9ASTE</name>
<comment type="caution">
    <text evidence="3">The sequence shown here is derived from an EMBL/GenBank/DDBJ whole genome shotgun (WGS) entry which is preliminary data.</text>
</comment>
<evidence type="ECO:0000313" key="4">
    <source>
        <dbReference type="Proteomes" id="UP001152523"/>
    </source>
</evidence>
<dbReference type="Pfam" id="PF14244">
    <property type="entry name" value="Retrotran_gag_3"/>
    <property type="match status" value="1"/>
</dbReference>
<dbReference type="EMBL" id="CAMAPF010000945">
    <property type="protein sequence ID" value="CAH9127006.1"/>
    <property type="molecule type" value="Genomic_DNA"/>
</dbReference>
<sequence length="216" mass="24696">MGVGVEPGRRFRNGRLGTSPGNPRVRASDSSQSLEYALSSSDNPGTIITHVVLKGYNYEEWARALFRISLRAKRKNPFIDGTMKQLAETAPEIDEWWTVNSMVVAWIFNTIEASLRTSISYRDVARDLWEDIKQRFSVGNGVKIYQIKAEISDCKQKNGEIIMSYFGRLKKLWDDLNDFDVLSCKCAGCKCDLTTKLRQRREADQVREFLIGLEPF</sequence>
<dbReference type="InterPro" id="IPR029472">
    <property type="entry name" value="Copia-like_N"/>
</dbReference>
<gene>
    <name evidence="3" type="ORF">CEPIT_LOCUS27978</name>
</gene>
<dbReference type="PANTHER" id="PTHR37610">
    <property type="entry name" value="CCHC-TYPE DOMAIN-CONTAINING PROTEIN"/>
    <property type="match status" value="1"/>
</dbReference>
<dbReference type="Proteomes" id="UP001152523">
    <property type="component" value="Unassembled WGS sequence"/>
</dbReference>
<proteinExistence type="predicted"/>
<feature type="region of interest" description="Disordered" evidence="1">
    <location>
        <begin position="1"/>
        <end position="28"/>
    </location>
</feature>
<evidence type="ECO:0000259" key="2">
    <source>
        <dbReference type="Pfam" id="PF14244"/>
    </source>
</evidence>
<protein>
    <recommendedName>
        <fullName evidence="2">Retrotransposon Copia-like N-terminal domain-containing protein</fullName>
    </recommendedName>
</protein>
<dbReference type="PANTHER" id="PTHR37610:SF101">
    <property type="entry name" value="(RAPE) HYPOTHETICAL PROTEIN"/>
    <property type="match status" value="1"/>
</dbReference>
<evidence type="ECO:0000313" key="3">
    <source>
        <dbReference type="EMBL" id="CAH9127006.1"/>
    </source>
</evidence>
<feature type="domain" description="Retrotransposon Copia-like N-terminal" evidence="2">
    <location>
        <begin position="40"/>
        <end position="84"/>
    </location>
</feature>
<organism evidence="3 4">
    <name type="scientific">Cuscuta epithymum</name>
    <dbReference type="NCBI Taxonomy" id="186058"/>
    <lineage>
        <taxon>Eukaryota</taxon>
        <taxon>Viridiplantae</taxon>
        <taxon>Streptophyta</taxon>
        <taxon>Embryophyta</taxon>
        <taxon>Tracheophyta</taxon>
        <taxon>Spermatophyta</taxon>
        <taxon>Magnoliopsida</taxon>
        <taxon>eudicotyledons</taxon>
        <taxon>Gunneridae</taxon>
        <taxon>Pentapetalae</taxon>
        <taxon>asterids</taxon>
        <taxon>lamiids</taxon>
        <taxon>Solanales</taxon>
        <taxon>Convolvulaceae</taxon>
        <taxon>Cuscuteae</taxon>
        <taxon>Cuscuta</taxon>
        <taxon>Cuscuta subgen. Cuscuta</taxon>
    </lineage>
</organism>
<reference evidence="3" key="1">
    <citation type="submission" date="2022-07" db="EMBL/GenBank/DDBJ databases">
        <authorList>
            <person name="Macas J."/>
            <person name="Novak P."/>
            <person name="Neumann P."/>
        </authorList>
    </citation>
    <scope>NUCLEOTIDE SEQUENCE</scope>
</reference>
<evidence type="ECO:0000256" key="1">
    <source>
        <dbReference type="SAM" id="MobiDB-lite"/>
    </source>
</evidence>
<dbReference type="AlphaFoldDB" id="A0AAV0EUX7"/>